<sequence length="118" mass="13598">MANTKQIDELRQALLSRQELIIKNIEGSRNSINSMRDVECNDDYDYAEISSDSFKEGIIANQQLKELEEIEDALKRIKDGTYGICEMCDEAIAIGRLRAKPFAKFCTPCREIYEVERQ</sequence>
<evidence type="ECO:0000313" key="7">
    <source>
        <dbReference type="EMBL" id="PHO17597.1"/>
    </source>
</evidence>
<dbReference type="AlphaFoldDB" id="A0A2G1DGJ2"/>
<evidence type="ECO:0000256" key="4">
    <source>
        <dbReference type="PROSITE-ProRule" id="PRU00510"/>
    </source>
</evidence>
<keyword evidence="3" id="KW-0862">Zinc</keyword>
<name>A0A2G1DGJ2_9BACT</name>
<dbReference type="InterPro" id="IPR000962">
    <property type="entry name" value="Znf_DskA_TraR"/>
</dbReference>
<dbReference type="EMBL" id="CP032098">
    <property type="protein sequence ID" value="AXX91511.1"/>
    <property type="molecule type" value="Genomic_DNA"/>
</dbReference>
<dbReference type="PANTHER" id="PTHR33823">
    <property type="entry name" value="RNA POLYMERASE-BINDING TRANSCRIPTION FACTOR DKSA-RELATED"/>
    <property type="match status" value="1"/>
</dbReference>
<dbReference type="Proteomes" id="UP000221222">
    <property type="component" value="Unassembled WGS sequence"/>
</dbReference>
<evidence type="ECO:0000313" key="6">
    <source>
        <dbReference type="EMBL" id="AXX91511.1"/>
    </source>
</evidence>
<reference evidence="6 9" key="2">
    <citation type="submission" date="2018-08" db="EMBL/GenBank/DDBJ databases">
        <title>Complete genome of the Arcobacter molluscorum type strain LMG 25693.</title>
        <authorList>
            <person name="Miller W.G."/>
            <person name="Yee E."/>
            <person name="Bono J.L."/>
        </authorList>
    </citation>
    <scope>NUCLEOTIDE SEQUENCE [LARGE SCALE GENOMIC DNA]</scope>
    <source>
        <strain evidence="6 9">CECT 7696</strain>
    </source>
</reference>
<dbReference type="GO" id="GO:0008270">
    <property type="term" value="F:zinc ion binding"/>
    <property type="evidence" value="ECO:0007669"/>
    <property type="project" value="UniProtKB-KW"/>
</dbReference>
<dbReference type="Pfam" id="PF01258">
    <property type="entry name" value="zf-dskA_traR"/>
    <property type="match status" value="1"/>
</dbReference>
<dbReference type="SUPFAM" id="SSF57716">
    <property type="entry name" value="Glucocorticoid receptor-like (DNA-binding domain)"/>
    <property type="match status" value="1"/>
</dbReference>
<dbReference type="EMBL" id="NXFY01000015">
    <property type="protein sequence ID" value="PHO17597.1"/>
    <property type="molecule type" value="Genomic_DNA"/>
</dbReference>
<accession>A0A2G1DGJ2</accession>
<dbReference type="NCBIfam" id="NF033459">
    <property type="entry name" value="DksA_like"/>
    <property type="match status" value="1"/>
</dbReference>
<gene>
    <name evidence="6" type="ORF">AMOL_0495</name>
    <name evidence="7" type="ORF">CPU12_09875</name>
</gene>
<reference evidence="7 8" key="1">
    <citation type="submission" date="2017-09" db="EMBL/GenBank/DDBJ databases">
        <title>Arcobacter canalis sp. nov., a new species isolated from a water canal contaminated with urban sewage.</title>
        <authorList>
            <person name="Perez-Cataluna A."/>
            <person name="Salas-Masso N."/>
            <person name="Figueras M.J."/>
        </authorList>
    </citation>
    <scope>NUCLEOTIDE SEQUENCE [LARGE SCALE GENOMIC DNA]</scope>
    <source>
        <strain evidence="7 8">F98-3</strain>
    </source>
</reference>
<dbReference type="PANTHER" id="PTHR33823:SF4">
    <property type="entry name" value="GENERAL STRESS PROTEIN 16O"/>
    <property type="match status" value="1"/>
</dbReference>
<dbReference type="PROSITE" id="PS01102">
    <property type="entry name" value="ZF_DKSA_1"/>
    <property type="match status" value="1"/>
</dbReference>
<evidence type="ECO:0000313" key="8">
    <source>
        <dbReference type="Proteomes" id="UP000221222"/>
    </source>
</evidence>
<dbReference type="InterPro" id="IPR020458">
    <property type="entry name" value="Znf_DskA_TraR_CS"/>
</dbReference>
<dbReference type="PROSITE" id="PS51128">
    <property type="entry name" value="ZF_DKSA_2"/>
    <property type="match status" value="1"/>
</dbReference>
<feature type="zinc finger region" description="dksA C4-type" evidence="4">
    <location>
        <begin position="85"/>
        <end position="109"/>
    </location>
</feature>
<evidence type="ECO:0000259" key="5">
    <source>
        <dbReference type="Pfam" id="PF01258"/>
    </source>
</evidence>
<keyword evidence="1" id="KW-0479">Metal-binding</keyword>
<dbReference type="Proteomes" id="UP000262712">
    <property type="component" value="Chromosome"/>
</dbReference>
<evidence type="ECO:0000256" key="2">
    <source>
        <dbReference type="ARBA" id="ARBA00022771"/>
    </source>
</evidence>
<dbReference type="KEGG" id="amol:AMOL_0495"/>
<evidence type="ECO:0000313" key="9">
    <source>
        <dbReference type="Proteomes" id="UP000262712"/>
    </source>
</evidence>
<keyword evidence="2" id="KW-0863">Zinc-finger</keyword>
<organism evidence="7 8">
    <name type="scientific">Malaciobacter molluscorum LMG 25693</name>
    <dbReference type="NCBI Taxonomy" id="870501"/>
    <lineage>
        <taxon>Bacteria</taxon>
        <taxon>Pseudomonadati</taxon>
        <taxon>Campylobacterota</taxon>
        <taxon>Epsilonproteobacteria</taxon>
        <taxon>Campylobacterales</taxon>
        <taxon>Arcobacteraceae</taxon>
        <taxon>Malaciobacter</taxon>
    </lineage>
</organism>
<dbReference type="InterPro" id="IPR037187">
    <property type="entry name" value="DnaK_N"/>
</dbReference>
<dbReference type="Gene3D" id="1.20.120.910">
    <property type="entry name" value="DksA, coiled-coil domain"/>
    <property type="match status" value="1"/>
</dbReference>
<feature type="domain" description="Zinc finger DksA/TraR C4-type" evidence="5">
    <location>
        <begin position="80"/>
        <end position="114"/>
    </location>
</feature>
<dbReference type="SUPFAM" id="SSF109635">
    <property type="entry name" value="DnaK suppressor protein DksA, alpha-hairpin domain"/>
    <property type="match status" value="1"/>
</dbReference>
<protein>
    <submittedName>
        <fullName evidence="6">DksA family protein</fullName>
    </submittedName>
    <submittedName>
        <fullName evidence="7">Molecular chaperone DnaK suppressor DksA</fullName>
    </submittedName>
</protein>
<evidence type="ECO:0000256" key="1">
    <source>
        <dbReference type="ARBA" id="ARBA00022723"/>
    </source>
</evidence>
<proteinExistence type="predicted"/>
<evidence type="ECO:0000256" key="3">
    <source>
        <dbReference type="ARBA" id="ARBA00022833"/>
    </source>
</evidence>
<keyword evidence="8" id="KW-1185">Reference proteome</keyword>
<dbReference type="RefSeq" id="WP_099342954.1">
    <property type="nucleotide sequence ID" value="NZ_CP032098.1"/>
</dbReference>